<dbReference type="InterPro" id="IPR007271">
    <property type="entry name" value="Nuc_sug_transpt"/>
</dbReference>
<dbReference type="Proteomes" id="UP000054560">
    <property type="component" value="Unassembled WGS sequence"/>
</dbReference>
<feature type="transmembrane region" description="Helical" evidence="6">
    <location>
        <begin position="506"/>
        <end position="527"/>
    </location>
</feature>
<keyword evidence="2 6" id="KW-0812">Transmembrane</keyword>
<name>A0A0L0GEU9_9EUKA</name>
<keyword evidence="3 6" id="KW-1133">Transmembrane helix</keyword>
<dbReference type="AlphaFoldDB" id="A0A0L0GEU9"/>
<feature type="transmembrane region" description="Helical" evidence="6">
    <location>
        <begin position="370"/>
        <end position="388"/>
    </location>
</feature>
<evidence type="ECO:0000256" key="4">
    <source>
        <dbReference type="ARBA" id="ARBA00023136"/>
    </source>
</evidence>
<dbReference type="RefSeq" id="XP_014161434.1">
    <property type="nucleotide sequence ID" value="XM_014305959.1"/>
</dbReference>
<dbReference type="PANTHER" id="PTHR10231">
    <property type="entry name" value="NUCLEOTIDE-SUGAR TRANSMEMBRANE TRANSPORTER"/>
    <property type="match status" value="1"/>
</dbReference>
<feature type="transmembrane region" description="Helical" evidence="6">
    <location>
        <begin position="476"/>
        <end position="494"/>
    </location>
</feature>
<feature type="transmembrane region" description="Helical" evidence="6">
    <location>
        <begin position="278"/>
        <end position="297"/>
    </location>
</feature>
<evidence type="ECO:0000256" key="6">
    <source>
        <dbReference type="SAM" id="Phobius"/>
    </source>
</evidence>
<proteinExistence type="predicted"/>
<feature type="transmembrane region" description="Helical" evidence="6">
    <location>
        <begin position="84"/>
        <end position="108"/>
    </location>
</feature>
<feature type="transmembrane region" description="Helical" evidence="6">
    <location>
        <begin position="434"/>
        <end position="456"/>
    </location>
</feature>
<dbReference type="EMBL" id="KQ241606">
    <property type="protein sequence ID" value="KNC87532.1"/>
    <property type="molecule type" value="Genomic_DNA"/>
</dbReference>
<evidence type="ECO:0000313" key="9">
    <source>
        <dbReference type="Proteomes" id="UP000054560"/>
    </source>
</evidence>
<feature type="region of interest" description="Disordered" evidence="5">
    <location>
        <begin position="23"/>
        <end position="63"/>
    </location>
</feature>
<gene>
    <name evidence="8" type="ORF">SARC_00356</name>
</gene>
<evidence type="ECO:0000256" key="1">
    <source>
        <dbReference type="ARBA" id="ARBA00004141"/>
    </source>
</evidence>
<dbReference type="OrthoDB" id="408493at2759"/>
<feature type="transmembrane region" description="Helical" evidence="6">
    <location>
        <begin position="533"/>
        <end position="551"/>
    </location>
</feature>
<dbReference type="Pfam" id="PF04142">
    <property type="entry name" value="Nuc_sug_transp"/>
    <property type="match status" value="1"/>
</dbReference>
<keyword evidence="9" id="KW-1185">Reference proteome</keyword>
<dbReference type="GO" id="GO:0000139">
    <property type="term" value="C:Golgi membrane"/>
    <property type="evidence" value="ECO:0007669"/>
    <property type="project" value="InterPro"/>
</dbReference>
<evidence type="ECO:0000256" key="3">
    <source>
        <dbReference type="ARBA" id="ARBA00022989"/>
    </source>
</evidence>
<feature type="compositionally biased region" description="Low complexity" evidence="5">
    <location>
        <begin position="28"/>
        <end position="41"/>
    </location>
</feature>
<dbReference type="InterPro" id="IPR037524">
    <property type="entry name" value="PA14/GLEYA"/>
</dbReference>
<evidence type="ECO:0000259" key="7">
    <source>
        <dbReference type="PROSITE" id="PS51820"/>
    </source>
</evidence>
<dbReference type="Gene3D" id="3.90.182.10">
    <property type="entry name" value="Toxin - Anthrax Protective Antigen,domain 1"/>
    <property type="match status" value="1"/>
</dbReference>
<sequence>MSEREPLLGNGSLRKRSVAEILTSVPPGSTDPVVDGGTDDVSNIRAVTNKERDEAEGGSTRKASIFSDDCEDEMKREQLSAWKWFTGTFFGFATQAGLLLIVIGIYTFTPLFVNYSKQVYNGLAGDYAAQASESQHLIRRDAEINLALANWPSSQIAHDLSNKYFDAKWSGDLVLPTVGDYVFYLNSGDPTAKLEINGKSGNPHKLTVSAGDDKFPVKLHVHDIPFEYKEGSDISFTYTGPGTAEKQVLVSRFQTLYDSNVITTPVKGKPYLDASPTAITNTMSWLMGLSIALIFGLQEGEVMKYIKMIYNPANLMAFAPAAIGWCLADVFEVLANTGLDPTTYVVLSQARLVMTAFAMKVMLGREQSSIQWGILTSLSVILIAYNLIDPKSGGSGDQSQWWMGFFATIIKVTLSVLCGVYGEKYFKGYGHLPFFVQITNITAVSCPAGWCILPLVSYMRDTPLQTYGVFGGPDGSWTWATWVVVGLYVTRLWVTNLAVKRFDALVKNLCNAGAAVPTYFIGVYVMHSMELDIRKVLLIAAVVIEVANFSMSKSYVKAT</sequence>
<dbReference type="GeneID" id="25900860"/>
<dbReference type="STRING" id="667725.A0A0L0GEU9"/>
<dbReference type="PROSITE" id="PS51820">
    <property type="entry name" value="PA14"/>
    <property type="match status" value="1"/>
</dbReference>
<feature type="transmembrane region" description="Helical" evidence="6">
    <location>
        <begin position="400"/>
        <end position="422"/>
    </location>
</feature>
<dbReference type="SUPFAM" id="SSF56988">
    <property type="entry name" value="Anthrax protective antigen"/>
    <property type="match status" value="1"/>
</dbReference>
<reference evidence="8 9" key="1">
    <citation type="submission" date="2011-02" db="EMBL/GenBank/DDBJ databases">
        <title>The Genome Sequence of Sphaeroforma arctica JP610.</title>
        <authorList>
            <consortium name="The Broad Institute Genome Sequencing Platform"/>
            <person name="Russ C."/>
            <person name="Cuomo C."/>
            <person name="Young S.K."/>
            <person name="Zeng Q."/>
            <person name="Gargeya S."/>
            <person name="Alvarado L."/>
            <person name="Berlin A."/>
            <person name="Chapman S.B."/>
            <person name="Chen Z."/>
            <person name="Freedman E."/>
            <person name="Gellesch M."/>
            <person name="Goldberg J."/>
            <person name="Griggs A."/>
            <person name="Gujja S."/>
            <person name="Heilman E."/>
            <person name="Heiman D."/>
            <person name="Howarth C."/>
            <person name="Mehta T."/>
            <person name="Neiman D."/>
            <person name="Pearson M."/>
            <person name="Roberts A."/>
            <person name="Saif S."/>
            <person name="Shea T."/>
            <person name="Shenoy N."/>
            <person name="Sisk P."/>
            <person name="Stolte C."/>
            <person name="Sykes S."/>
            <person name="White J."/>
            <person name="Yandava C."/>
            <person name="Burger G."/>
            <person name="Gray M.W."/>
            <person name="Holland P.W.H."/>
            <person name="King N."/>
            <person name="Lang F.B.F."/>
            <person name="Roger A.J."/>
            <person name="Ruiz-Trillo I."/>
            <person name="Haas B."/>
            <person name="Nusbaum C."/>
            <person name="Birren B."/>
        </authorList>
    </citation>
    <scope>NUCLEOTIDE SEQUENCE [LARGE SCALE GENOMIC DNA]</scope>
    <source>
        <strain evidence="8 9">JP610</strain>
    </source>
</reference>
<evidence type="ECO:0000256" key="5">
    <source>
        <dbReference type="SAM" id="MobiDB-lite"/>
    </source>
</evidence>
<comment type="subcellular location">
    <subcellularLocation>
        <location evidence="1">Membrane</location>
        <topology evidence="1">Multi-pass membrane protein</topology>
    </subcellularLocation>
</comment>
<feature type="domain" description="PA14" evidence="7">
    <location>
        <begin position="118"/>
        <end position="266"/>
    </location>
</feature>
<organism evidence="8 9">
    <name type="scientific">Sphaeroforma arctica JP610</name>
    <dbReference type="NCBI Taxonomy" id="667725"/>
    <lineage>
        <taxon>Eukaryota</taxon>
        <taxon>Ichthyosporea</taxon>
        <taxon>Ichthyophonida</taxon>
        <taxon>Sphaeroforma</taxon>
    </lineage>
</organism>
<keyword evidence="4 6" id="KW-0472">Membrane</keyword>
<accession>A0A0L0GEU9</accession>
<protein>
    <recommendedName>
        <fullName evidence="7">PA14 domain-containing protein</fullName>
    </recommendedName>
</protein>
<evidence type="ECO:0000256" key="2">
    <source>
        <dbReference type="ARBA" id="ARBA00022692"/>
    </source>
</evidence>
<evidence type="ECO:0000313" key="8">
    <source>
        <dbReference type="EMBL" id="KNC87532.1"/>
    </source>
</evidence>
<dbReference type="GO" id="GO:0015165">
    <property type="term" value="F:pyrimidine nucleotide-sugar transmembrane transporter activity"/>
    <property type="evidence" value="ECO:0007669"/>
    <property type="project" value="InterPro"/>
</dbReference>